<evidence type="ECO:0000313" key="10">
    <source>
        <dbReference type="Ensembl" id="ENSEEEP00000024801.1"/>
    </source>
</evidence>
<keyword evidence="7 9" id="KW-0496">Mitochondrion</keyword>
<proteinExistence type="inferred from homology"/>
<keyword evidence="6 9" id="KW-1133">Transmembrane helix</keyword>
<evidence type="ECO:0000256" key="7">
    <source>
        <dbReference type="ARBA" id="ARBA00023128"/>
    </source>
</evidence>
<dbReference type="Ensembl" id="ENSEEET00000025087.2">
    <property type="protein sequence ID" value="ENSEEEP00000024801.1"/>
    <property type="gene ID" value="ENSEEEG00000012011.2"/>
</dbReference>
<evidence type="ECO:0000256" key="6">
    <source>
        <dbReference type="ARBA" id="ARBA00022989"/>
    </source>
</evidence>
<comment type="similarity">
    <text evidence="2 9">Belongs to the mitochondrial pyruvate carrier (MPC) (TC 2.A.105) family.</text>
</comment>
<evidence type="ECO:0000256" key="8">
    <source>
        <dbReference type="ARBA" id="ARBA00023136"/>
    </source>
</evidence>
<reference evidence="11" key="2">
    <citation type="journal article" date="2017" name="Sci. Adv.">
        <title>A tail of two voltages: Proteomic comparison of the three electric organs of the electric eel.</title>
        <authorList>
            <person name="Traeger L.L."/>
            <person name="Sabat G."/>
            <person name="Barrett-Wilt G.A."/>
            <person name="Wells G.B."/>
            <person name="Sussman M.R."/>
        </authorList>
    </citation>
    <scope>NUCLEOTIDE SEQUENCE [LARGE SCALE GENOMIC DNA]</scope>
</reference>
<comment type="caution">
    <text evidence="9">Lacks conserved residue(s) required for the propagation of feature annotation.</text>
</comment>
<evidence type="ECO:0000256" key="1">
    <source>
        <dbReference type="ARBA" id="ARBA00004448"/>
    </source>
</evidence>
<dbReference type="AlphaFoldDB" id="A0A4W4FJA2"/>
<keyword evidence="8 9" id="KW-0472">Membrane</keyword>
<evidence type="ECO:0000313" key="11">
    <source>
        <dbReference type="Proteomes" id="UP000314983"/>
    </source>
</evidence>
<dbReference type="GeneTree" id="ENSGT00970000196888"/>
<feature type="transmembrane region" description="Helical" evidence="9">
    <location>
        <begin position="112"/>
        <end position="133"/>
    </location>
</feature>
<dbReference type="GO" id="GO:0006850">
    <property type="term" value="P:pyruvate import into mitochondria"/>
    <property type="evidence" value="ECO:0007669"/>
    <property type="project" value="InterPro"/>
</dbReference>
<dbReference type="Pfam" id="PF03650">
    <property type="entry name" value="MPC"/>
    <property type="match status" value="1"/>
</dbReference>
<comment type="subcellular location">
    <subcellularLocation>
        <location evidence="1 9">Mitochondrion inner membrane</location>
        <topology evidence="1 9">Multi-pass membrane protein</topology>
    </subcellularLocation>
</comment>
<evidence type="ECO:0000256" key="5">
    <source>
        <dbReference type="ARBA" id="ARBA00022792"/>
    </source>
</evidence>
<reference evidence="10" key="4">
    <citation type="submission" date="2025-08" db="UniProtKB">
        <authorList>
            <consortium name="Ensembl"/>
        </authorList>
    </citation>
    <scope>IDENTIFICATION</scope>
</reference>
<reference evidence="10" key="5">
    <citation type="submission" date="2025-09" db="UniProtKB">
        <authorList>
            <consortium name="Ensembl"/>
        </authorList>
    </citation>
    <scope>IDENTIFICATION</scope>
</reference>
<evidence type="ECO:0000256" key="2">
    <source>
        <dbReference type="ARBA" id="ARBA00006416"/>
    </source>
</evidence>
<reference evidence="11" key="1">
    <citation type="journal article" date="2014" name="Science">
        <title>Nonhuman genetics. Genomic basis for the convergent evolution of electric organs.</title>
        <authorList>
            <person name="Gallant J.R."/>
            <person name="Traeger L.L."/>
            <person name="Volkening J.D."/>
            <person name="Moffett H."/>
            <person name="Chen P.H."/>
            <person name="Novina C.D."/>
            <person name="Phillips G.N.Jr."/>
            <person name="Anand R."/>
            <person name="Wells G.B."/>
            <person name="Pinch M."/>
            <person name="Guth R."/>
            <person name="Unguez G.A."/>
            <person name="Albert J.S."/>
            <person name="Zakon H.H."/>
            <person name="Samanta M.P."/>
            <person name="Sussman M.R."/>
        </authorList>
    </citation>
    <scope>NUCLEOTIDE SEQUENCE [LARGE SCALE GENOMIC DNA]</scope>
</reference>
<evidence type="ECO:0000256" key="9">
    <source>
        <dbReference type="RuleBase" id="RU363100"/>
    </source>
</evidence>
<dbReference type="GO" id="GO:0005743">
    <property type="term" value="C:mitochondrial inner membrane"/>
    <property type="evidence" value="ECO:0007669"/>
    <property type="project" value="UniProtKB-SubCell"/>
</dbReference>
<keyword evidence="4 9" id="KW-0812">Transmembrane</keyword>
<dbReference type="Proteomes" id="UP000314983">
    <property type="component" value="Chromosome 16"/>
</dbReference>
<keyword evidence="3 9" id="KW-0813">Transport</keyword>
<keyword evidence="11" id="KW-1185">Reference proteome</keyword>
<dbReference type="STRING" id="8005.ENSEEEP00000024801"/>
<sequence length="149" mass="17297">SFLKEPNFYLFSSFHDVSAWRQIDQVKWSKKIVSNFSCTLACYFQKKAWHDGPGKERKRALDFSSHQNLLRSVVPSTEHVSAVSMSSCLCCTHSVPGLIWSRYCLVIIPKNWALFAVNFFLGLCGTIQLIRIWRYNQMLKQKESKLQQS</sequence>
<accession>A0A4W4FJA2</accession>
<reference evidence="10" key="3">
    <citation type="submission" date="2020-05" db="EMBL/GenBank/DDBJ databases">
        <title>Electrophorus electricus (electric eel) genome, fEleEle1, primary haplotype.</title>
        <authorList>
            <person name="Myers G."/>
            <person name="Meyer A."/>
            <person name="Fedrigo O."/>
            <person name="Formenti G."/>
            <person name="Rhie A."/>
            <person name="Tracey A."/>
            <person name="Sims Y."/>
            <person name="Jarvis E.D."/>
        </authorList>
    </citation>
    <scope>NUCLEOTIDE SEQUENCE [LARGE SCALE GENOMIC DNA]</scope>
</reference>
<keyword evidence="5 9" id="KW-0999">Mitochondrion inner membrane</keyword>
<evidence type="ECO:0000256" key="4">
    <source>
        <dbReference type="ARBA" id="ARBA00022692"/>
    </source>
</evidence>
<comment type="function">
    <text evidence="9">Mediates the uptake of pyruvate into mitochondria.</text>
</comment>
<name>A0A4W4FJA2_ELEEL</name>
<protein>
    <recommendedName>
        <fullName evidence="9">Mitochondrial pyruvate carrier</fullName>
    </recommendedName>
</protein>
<gene>
    <name evidence="10" type="primary">mpc2a</name>
</gene>
<organism evidence="10 11">
    <name type="scientific">Electrophorus electricus</name>
    <name type="common">Electric eel</name>
    <name type="synonym">Gymnotus electricus</name>
    <dbReference type="NCBI Taxonomy" id="8005"/>
    <lineage>
        <taxon>Eukaryota</taxon>
        <taxon>Metazoa</taxon>
        <taxon>Chordata</taxon>
        <taxon>Craniata</taxon>
        <taxon>Vertebrata</taxon>
        <taxon>Euteleostomi</taxon>
        <taxon>Actinopterygii</taxon>
        <taxon>Neopterygii</taxon>
        <taxon>Teleostei</taxon>
        <taxon>Ostariophysi</taxon>
        <taxon>Gymnotiformes</taxon>
        <taxon>Gymnotoidei</taxon>
        <taxon>Gymnotidae</taxon>
        <taxon>Electrophorus</taxon>
    </lineage>
</organism>
<evidence type="ECO:0000256" key="3">
    <source>
        <dbReference type="ARBA" id="ARBA00022448"/>
    </source>
</evidence>
<dbReference type="InterPro" id="IPR005336">
    <property type="entry name" value="MPC"/>
</dbReference>